<dbReference type="AlphaFoldDB" id="A0AA96LTE5"/>
<dbReference type="KEGG" id="proo:MJB10_25360"/>
<protein>
    <recommendedName>
        <fullName evidence="3">DUF559 domain-containing protein</fullName>
    </recommendedName>
</protein>
<evidence type="ECO:0008006" key="3">
    <source>
        <dbReference type="Google" id="ProtNLM"/>
    </source>
</evidence>
<dbReference type="RefSeq" id="WP_314799888.1">
    <property type="nucleotide sequence ID" value="NZ_CP130319.1"/>
</dbReference>
<gene>
    <name evidence="1" type="ORF">MJB10_25360</name>
</gene>
<dbReference type="EMBL" id="CP130319">
    <property type="protein sequence ID" value="WNR44350.1"/>
    <property type="molecule type" value="Genomic_DNA"/>
</dbReference>
<organism evidence="1 2">
    <name type="scientific">Paenibacillus roseopurpureus</name>
    <dbReference type="NCBI Taxonomy" id="2918901"/>
    <lineage>
        <taxon>Bacteria</taxon>
        <taxon>Bacillati</taxon>
        <taxon>Bacillota</taxon>
        <taxon>Bacilli</taxon>
        <taxon>Bacillales</taxon>
        <taxon>Paenibacillaceae</taxon>
        <taxon>Paenibacillus</taxon>
    </lineage>
</organism>
<dbReference type="InterPro" id="IPR036390">
    <property type="entry name" value="WH_DNA-bd_sf"/>
</dbReference>
<sequence>MDFESAHQAFMENHAARRLGERKGRLLRGHQYAEKLFLQQVWFPLFQQFEDLHPEYEVYDWNRKSQFIDFAYITPFGRFGIECDGYQSHVKDMDREKFNYALNRDTFLTGIGWTMIHFSFDDIQHRPDVCRMLLQMVIGPRMIRPKATTFSSLMEKEVLKIAWQLGSRVRPKDITDGLGVDFRTARKRLQGLVEKGFLMPIVRGKDVRYYELKDVSMAHL</sequence>
<reference evidence="1" key="1">
    <citation type="submission" date="2022-02" db="EMBL/GenBank/DDBJ databases">
        <title>Paenibacillus sp. MBLB1832 Whole Genome Shotgun Sequencing.</title>
        <authorList>
            <person name="Hwang C.Y."/>
            <person name="Cho E.-S."/>
            <person name="Seo M.-J."/>
        </authorList>
    </citation>
    <scope>NUCLEOTIDE SEQUENCE</scope>
    <source>
        <strain evidence="1">MBLB1832</strain>
    </source>
</reference>
<evidence type="ECO:0000313" key="2">
    <source>
        <dbReference type="Proteomes" id="UP001304650"/>
    </source>
</evidence>
<proteinExistence type="predicted"/>
<accession>A0AA96LTE5</accession>
<name>A0AA96LTE5_9BACL</name>
<evidence type="ECO:0000313" key="1">
    <source>
        <dbReference type="EMBL" id="WNR44350.1"/>
    </source>
</evidence>
<dbReference type="Proteomes" id="UP001304650">
    <property type="component" value="Chromosome"/>
</dbReference>
<dbReference type="Gene3D" id="3.40.960.10">
    <property type="entry name" value="VSR Endonuclease"/>
    <property type="match status" value="1"/>
</dbReference>
<keyword evidence="2" id="KW-1185">Reference proteome</keyword>
<dbReference type="SUPFAM" id="SSF46785">
    <property type="entry name" value="Winged helix' DNA-binding domain"/>
    <property type="match status" value="1"/>
</dbReference>